<evidence type="ECO:0008006" key="2">
    <source>
        <dbReference type="Google" id="ProtNLM"/>
    </source>
</evidence>
<organism evidence="1">
    <name type="scientific">marine metagenome</name>
    <dbReference type="NCBI Taxonomy" id="408172"/>
    <lineage>
        <taxon>unclassified sequences</taxon>
        <taxon>metagenomes</taxon>
        <taxon>ecological metagenomes</taxon>
    </lineage>
</organism>
<sequence>MAGKINRVGTSRPSTASRVAAAKAARAAAVGSVGGVRRAEVVDEVSRPESPASIAIKSLELDGAKAADLKVRVEANERALDDLQKVQSKAGDIADKAGEATPEAMNVAAGKVDQLLEEGVSIANRKGEGGDFLFGGDEATKEPFVAKKDDRGKITEVNYQGSTDVGVEDLGSGFSATTDIPGENTEATGSIGLVKDSRTGGDLFGNLISLRDNLLANEKEAIVERDIPALRKDAEHLIQHFGEVSANQMMLDTVQALAADIQREDGKSMSTIDKLGNIQYALHRALADNHNFIQQDS</sequence>
<accession>A0A382P0H0</accession>
<feature type="non-terminal residue" evidence="1">
    <location>
        <position position="297"/>
    </location>
</feature>
<dbReference type="AlphaFoldDB" id="A0A382P0H0"/>
<dbReference type="SUPFAM" id="SSF64518">
    <property type="entry name" value="Phase 1 flagellin"/>
    <property type="match status" value="1"/>
</dbReference>
<reference evidence="1" key="1">
    <citation type="submission" date="2018-05" db="EMBL/GenBank/DDBJ databases">
        <authorList>
            <person name="Lanie J.A."/>
            <person name="Ng W.-L."/>
            <person name="Kazmierczak K.M."/>
            <person name="Andrzejewski T.M."/>
            <person name="Davidsen T.M."/>
            <person name="Wayne K.J."/>
            <person name="Tettelin H."/>
            <person name="Glass J.I."/>
            <person name="Rusch D."/>
            <person name="Podicherti R."/>
            <person name="Tsui H.-C.T."/>
            <person name="Winkler M.E."/>
        </authorList>
    </citation>
    <scope>NUCLEOTIDE SEQUENCE</scope>
</reference>
<name>A0A382P0H0_9ZZZZ</name>
<dbReference type="Gene3D" id="1.20.1330.10">
    <property type="entry name" value="f41 fragment of flagellin, N-terminal domain"/>
    <property type="match status" value="1"/>
</dbReference>
<dbReference type="EMBL" id="UINC01103683">
    <property type="protein sequence ID" value="SVC66248.1"/>
    <property type="molecule type" value="Genomic_DNA"/>
</dbReference>
<evidence type="ECO:0000313" key="1">
    <source>
        <dbReference type="EMBL" id="SVC66248.1"/>
    </source>
</evidence>
<protein>
    <recommendedName>
        <fullName evidence="2">Flagellin N-terminal domain-containing protein</fullName>
    </recommendedName>
</protein>
<proteinExistence type="predicted"/>
<gene>
    <name evidence="1" type="ORF">METZ01_LOCUS319102</name>
</gene>